<evidence type="ECO:0000313" key="2">
    <source>
        <dbReference type="Proteomes" id="UP000617340"/>
    </source>
</evidence>
<name>A0A834K0A6_VESGE</name>
<evidence type="ECO:0000313" key="1">
    <source>
        <dbReference type="EMBL" id="KAF7397776.1"/>
    </source>
</evidence>
<reference evidence="1" key="1">
    <citation type="journal article" date="2020" name="G3 (Bethesda)">
        <title>High-Quality Assemblies for Three Invasive Social Wasps from the &lt;i&gt;Vespula&lt;/i&gt; Genus.</title>
        <authorList>
            <person name="Harrop T.W.R."/>
            <person name="Guhlin J."/>
            <person name="McLaughlin G.M."/>
            <person name="Permina E."/>
            <person name="Stockwell P."/>
            <person name="Gilligan J."/>
            <person name="Le Lec M.F."/>
            <person name="Gruber M.A.M."/>
            <person name="Quinn O."/>
            <person name="Lovegrove M."/>
            <person name="Duncan E.J."/>
            <person name="Remnant E.J."/>
            <person name="Van Eeckhoven J."/>
            <person name="Graham B."/>
            <person name="Knapp R.A."/>
            <person name="Langford K.W."/>
            <person name="Kronenberg Z."/>
            <person name="Press M.O."/>
            <person name="Eacker S.M."/>
            <person name="Wilson-Rankin E.E."/>
            <person name="Purcell J."/>
            <person name="Lester P.J."/>
            <person name="Dearden P.K."/>
        </authorList>
    </citation>
    <scope>NUCLEOTIDE SEQUENCE</scope>
    <source>
        <strain evidence="1">Linc-1</strain>
    </source>
</reference>
<protein>
    <submittedName>
        <fullName evidence="1">Uncharacterized protein</fullName>
    </submittedName>
</protein>
<dbReference type="EMBL" id="JACSDZ010000008">
    <property type="protein sequence ID" value="KAF7397776.1"/>
    <property type="molecule type" value="Genomic_DNA"/>
</dbReference>
<comment type="caution">
    <text evidence="1">The sequence shown here is derived from an EMBL/GenBank/DDBJ whole genome shotgun (WGS) entry which is preliminary data.</text>
</comment>
<dbReference type="AlphaFoldDB" id="A0A834K0A6"/>
<gene>
    <name evidence="1" type="ORF">HZH68_008998</name>
</gene>
<keyword evidence="2" id="KW-1185">Reference proteome</keyword>
<organism evidence="1 2">
    <name type="scientific">Vespula germanica</name>
    <name type="common">German yellow jacket</name>
    <name type="synonym">Paravespula germanica</name>
    <dbReference type="NCBI Taxonomy" id="30212"/>
    <lineage>
        <taxon>Eukaryota</taxon>
        <taxon>Metazoa</taxon>
        <taxon>Ecdysozoa</taxon>
        <taxon>Arthropoda</taxon>
        <taxon>Hexapoda</taxon>
        <taxon>Insecta</taxon>
        <taxon>Pterygota</taxon>
        <taxon>Neoptera</taxon>
        <taxon>Endopterygota</taxon>
        <taxon>Hymenoptera</taxon>
        <taxon>Apocrita</taxon>
        <taxon>Aculeata</taxon>
        <taxon>Vespoidea</taxon>
        <taxon>Vespidae</taxon>
        <taxon>Vespinae</taxon>
        <taxon>Vespula</taxon>
    </lineage>
</organism>
<dbReference type="Proteomes" id="UP000617340">
    <property type="component" value="Unassembled WGS sequence"/>
</dbReference>
<sequence length="83" mass="9464">MRCRCPSQYGTLRTECSLNGMKFAHRTASKLSLRIRDHVCKAFYVKKDARQMSPLRSQGIPSPNLTAAHFACYPDLGYQEQLL</sequence>
<accession>A0A834K0A6</accession>
<proteinExistence type="predicted"/>